<evidence type="ECO:0000313" key="1">
    <source>
        <dbReference type="EMBL" id="EDK89486.1"/>
    </source>
</evidence>
<dbReference type="eggNOG" id="ENOG5030NDB">
    <property type="taxonomic scope" value="Bacteria"/>
</dbReference>
<sequence>MEIFKLLSHSILIEDEKIVENKIENEEAKDFFNKVINEILEKDTKKSYKIGSLTTEVVSIIINVLKKNYLYEILENISKRLLKVEIEAQKNIDKLKIKIKKGCLVQAYIKKDEKKYFIITKIEATDGLDMEELKIREILPFQKKILKNALFEINEENEIENIFLSDTNGDISKYWYNDFLEIEEMTTDEVNTEKTYNIIMKEIDKGLKEVSPPDYIFCRNKCIGFFKTKEFFDFNEAMSEIFMSYEFENQEIEKEKIVKKIHEKISKINLDTQFTLKKEVIKNRKIKFRESVNQGISIEIEGFLEDIKNNIYSQKHNEDKYIIIKATEEAYKLFDWEKSK</sequence>
<accession>A5TX61</accession>
<dbReference type="Proteomes" id="UP000001921">
    <property type="component" value="Chromosome"/>
</dbReference>
<name>A5TX61_FUSNP</name>
<dbReference type="AlphaFoldDB" id="A5TX61"/>
<gene>
    <name evidence="1" type="ORF">FNP_1713</name>
</gene>
<protein>
    <recommendedName>
        <fullName evidence="2">Nucleoid-associated protein</fullName>
    </recommendedName>
</protein>
<dbReference type="RefSeq" id="WP_005898300.1">
    <property type="nucleotide sequence ID" value="NZ_CM000440.1"/>
</dbReference>
<evidence type="ECO:0008006" key="2">
    <source>
        <dbReference type="Google" id="ProtNLM"/>
    </source>
</evidence>
<reference evidence="1" key="2">
    <citation type="submission" date="2007-05" db="EMBL/GenBank/DDBJ databases">
        <title>Genome sequence of Fusobacterium nucleatum subspecies polymorphum - a genetically tractable Fusobacterium.</title>
        <authorList>
            <person name="Karpathy S.E."/>
            <person name="Xiang Q."/>
            <person name="Gioia J."/>
            <person name="Jiang H."/>
            <person name="Liu Y."/>
            <person name="Petrosino J.F."/>
            <person name="Yerrapragada S."/>
            <person name="Fox G.E."/>
            <person name="Kinder Haake S."/>
            <person name="Weinstock G.M."/>
            <person name="Highlander S.K."/>
        </authorList>
    </citation>
    <scope>NUCLEOTIDE SEQUENCE [LARGE SCALE GENOMIC DNA]</scope>
    <source>
        <strain evidence="1">ATCC 10953</strain>
    </source>
</reference>
<dbReference type="HOGENOM" id="CLU_068255_0_0_0"/>
<proteinExistence type="predicted"/>
<organism evidence="1">
    <name type="scientific">Fusobacterium polymorphum ATCC 10953</name>
    <dbReference type="NCBI Taxonomy" id="393480"/>
    <lineage>
        <taxon>Bacteria</taxon>
        <taxon>Fusobacteriati</taxon>
        <taxon>Fusobacteriota</taxon>
        <taxon>Fusobacteriia</taxon>
        <taxon>Fusobacteriales</taxon>
        <taxon>Fusobacteriaceae</taxon>
        <taxon>Fusobacterium</taxon>
    </lineage>
</organism>
<dbReference type="EMBL" id="CM000440">
    <property type="protein sequence ID" value="EDK89486.1"/>
    <property type="molecule type" value="Genomic_DNA"/>
</dbReference>
<reference evidence="1" key="1">
    <citation type="submission" date="2006-07" db="EMBL/GenBank/DDBJ databases">
        <authorList>
            <person name="Qin X."/>
            <person name="Weinstock G.M."/>
        </authorList>
    </citation>
    <scope>NUCLEOTIDE SEQUENCE [LARGE SCALE GENOMIC DNA]</scope>
    <source>
        <strain evidence="1">ATCC 10953</strain>
    </source>
</reference>
<dbReference type="GeneID" id="45635609"/>